<evidence type="ECO:0000313" key="2">
    <source>
        <dbReference type="EMBL" id="RJG21882.1"/>
    </source>
</evidence>
<dbReference type="AlphaFoldDB" id="A0A3A3GVN5"/>
<protein>
    <submittedName>
        <fullName evidence="2">Uncharacterized protein</fullName>
    </submittedName>
</protein>
<dbReference type="EMBL" id="QYZD01000020">
    <property type="protein sequence ID" value="RJG21882.1"/>
    <property type="molecule type" value="Genomic_DNA"/>
</dbReference>
<dbReference type="Proteomes" id="UP000266177">
    <property type="component" value="Unassembled WGS sequence"/>
</dbReference>
<feature type="region of interest" description="Disordered" evidence="1">
    <location>
        <begin position="42"/>
        <end position="72"/>
    </location>
</feature>
<proteinExistence type="predicted"/>
<dbReference type="RefSeq" id="WP_119795244.1">
    <property type="nucleotide sequence ID" value="NZ_QYZD01000020.1"/>
</dbReference>
<name>A0A3A3GVN5_PANTH</name>
<organism evidence="2 3">
    <name type="scientific">Paenibacillus thiaminolyticus</name>
    <name type="common">Bacillus thiaminolyticus</name>
    <dbReference type="NCBI Taxonomy" id="49283"/>
    <lineage>
        <taxon>Bacteria</taxon>
        <taxon>Bacillati</taxon>
        <taxon>Bacillota</taxon>
        <taxon>Bacilli</taxon>
        <taxon>Bacillales</taxon>
        <taxon>Paenibacillaceae</taxon>
        <taxon>Paenibacillus</taxon>
    </lineage>
</organism>
<accession>A0A3A3GVN5</accession>
<evidence type="ECO:0000256" key="1">
    <source>
        <dbReference type="SAM" id="MobiDB-lite"/>
    </source>
</evidence>
<evidence type="ECO:0000313" key="3">
    <source>
        <dbReference type="Proteomes" id="UP000266177"/>
    </source>
</evidence>
<gene>
    <name evidence="2" type="ORF">DQX05_19910</name>
</gene>
<reference evidence="2 3" key="1">
    <citation type="submission" date="2018-09" db="EMBL/GenBank/DDBJ databases">
        <title>Paenibacillus SK2017-BO5.</title>
        <authorList>
            <person name="Piskunova J.V."/>
            <person name="Dubiley S.A."/>
            <person name="Severinov K.V."/>
        </authorList>
    </citation>
    <scope>NUCLEOTIDE SEQUENCE [LARGE SCALE GENOMIC DNA]</scope>
    <source>
        <strain evidence="2 3">BO5</strain>
    </source>
</reference>
<comment type="caution">
    <text evidence="2">The sequence shown here is derived from an EMBL/GenBank/DDBJ whole genome shotgun (WGS) entry which is preliminary data.</text>
</comment>
<sequence length="72" mass="7854">MKDSISEFKKNLKSLRKQFVGGILQETGSVLDEKKTDVAEKVKRGMGKGSQALSGARAKLEQELNADSADTR</sequence>